<feature type="binding site" evidence="8">
    <location>
        <position position="191"/>
    </location>
    <ligand>
        <name>a divalent metal cation</name>
        <dbReference type="ChEBI" id="CHEBI:60240"/>
        <label>2</label>
        <note>catalytic</note>
    </ligand>
</feature>
<comment type="catalytic activity">
    <reaction evidence="1 8 9">
        <text>Release of N-terminal amino acids, preferentially methionine, from peptides and arylamides.</text>
        <dbReference type="EC" id="3.4.11.18"/>
    </reaction>
</comment>
<dbReference type="Proteomes" id="UP000037237">
    <property type="component" value="Unassembled WGS sequence"/>
</dbReference>
<feature type="binding site" evidence="8">
    <location>
        <position position="87"/>
    </location>
    <ligand>
        <name>a divalent metal cation</name>
        <dbReference type="ChEBI" id="CHEBI:60240"/>
        <label>1</label>
    </ligand>
</feature>
<dbReference type="EC" id="3.4.11.18" evidence="8 9"/>
<sequence>MGIPEEDLKKYQFAGKIAREVRKEIKKTVREGMPIINICEKVEGLTREKGGKPAFPCNVSVNEITAHYTSPPNDERVIPEKSIVKVDIGVHVDGYIADTATSICFDPEYEAMVRTAEEALEEAVEIIQPGLPISRFGSTIQKTIKTRGFKPVSNLTGHLIKRYIIHAGKSLPNVFNLSTSRIKEDEIYGVEPFVTVTNATGRVENLKEAYIFRYSKNKSLKNSYAKQILSYIRKNFQTLPFTERWLKEFQSSPSYKSAFSEILSSKAVMSYPVFIESSRNMVAQAEYTVMVVNDGCVVLT</sequence>
<comment type="similarity">
    <text evidence="8">Belongs to the peptidase M24A family. Methionine aminopeptidase archaeal type 2 subfamily.</text>
</comment>
<evidence type="ECO:0000256" key="4">
    <source>
        <dbReference type="ARBA" id="ARBA00022438"/>
    </source>
</evidence>
<evidence type="ECO:0000256" key="7">
    <source>
        <dbReference type="ARBA" id="ARBA00022801"/>
    </source>
</evidence>
<dbReference type="PANTHER" id="PTHR45777:SF2">
    <property type="entry name" value="METHIONINE AMINOPEPTIDASE 2"/>
    <property type="match status" value="1"/>
</dbReference>
<feature type="domain" description="Peptidase M24" evidence="10">
    <location>
        <begin position="10"/>
        <end position="195"/>
    </location>
</feature>
<evidence type="ECO:0000256" key="6">
    <source>
        <dbReference type="ARBA" id="ARBA00022723"/>
    </source>
</evidence>
<keyword evidence="7 8" id="KW-0378">Hydrolase</keyword>
<accession>A0A0M0BPR7</accession>
<dbReference type="InterPro" id="IPR036005">
    <property type="entry name" value="Creatinase/aminopeptidase-like"/>
</dbReference>
<evidence type="ECO:0000313" key="11">
    <source>
        <dbReference type="EMBL" id="KON30276.1"/>
    </source>
</evidence>
<dbReference type="PRINTS" id="PR00599">
    <property type="entry name" value="MAPEPTIDASE"/>
</dbReference>
<reference evidence="11 12" key="1">
    <citation type="submission" date="2015-06" db="EMBL/GenBank/DDBJ databases">
        <title>New insights into the roles of widespread benthic archaea in carbon and nitrogen cycling.</title>
        <authorList>
            <person name="Lazar C.S."/>
            <person name="Baker B.J."/>
            <person name="Seitz K.W."/>
            <person name="Hyde A.S."/>
            <person name="Dick G.J."/>
            <person name="Hinrichs K.-U."/>
            <person name="Teske A.P."/>
        </authorList>
    </citation>
    <scope>NUCLEOTIDE SEQUENCE [LARGE SCALE GENOMIC DNA]</scope>
    <source>
        <strain evidence="11">SG8-32-1</strain>
    </source>
</reference>
<dbReference type="InterPro" id="IPR001714">
    <property type="entry name" value="Pept_M24_MAP"/>
</dbReference>
<feature type="binding site" evidence="8">
    <location>
        <position position="67"/>
    </location>
    <ligand>
        <name>substrate</name>
    </ligand>
</feature>
<name>A0A0M0BPR7_9ARCH</name>
<dbReference type="InterPro" id="IPR000994">
    <property type="entry name" value="Pept_M24"/>
</dbReference>
<dbReference type="InterPro" id="IPR002468">
    <property type="entry name" value="Pept_M24A_MAP2"/>
</dbReference>
<dbReference type="Pfam" id="PF00557">
    <property type="entry name" value="Peptidase_M24"/>
    <property type="match status" value="1"/>
</dbReference>
<dbReference type="GO" id="GO:0004239">
    <property type="term" value="F:initiator methionyl aminopeptidase activity"/>
    <property type="evidence" value="ECO:0007669"/>
    <property type="project" value="UniProtKB-UniRule"/>
</dbReference>
<keyword evidence="4 8" id="KW-0031">Aminopeptidase</keyword>
<comment type="function">
    <text evidence="8 9">Removes the N-terminal methionine from nascent proteins. The N-terminal methionine is often cleaved when the second residue in the primary sequence is small and uncharged (Met-Ala-, Cys, Gly, Pro, Ser, Thr, or Val).</text>
</comment>
<feature type="binding site" evidence="8">
    <location>
        <position position="286"/>
    </location>
    <ligand>
        <name>a divalent metal cation</name>
        <dbReference type="ChEBI" id="CHEBI:60240"/>
        <label>2</label>
        <note>catalytic</note>
    </ligand>
</feature>
<evidence type="ECO:0000256" key="2">
    <source>
        <dbReference type="ARBA" id="ARBA00001936"/>
    </source>
</evidence>
<dbReference type="PANTHER" id="PTHR45777">
    <property type="entry name" value="METHIONINE AMINOPEPTIDASE 2"/>
    <property type="match status" value="1"/>
</dbReference>
<evidence type="ECO:0000256" key="9">
    <source>
        <dbReference type="RuleBase" id="RU003653"/>
    </source>
</evidence>
<feature type="binding site" evidence="8">
    <location>
        <position position="166"/>
    </location>
    <ligand>
        <name>substrate</name>
    </ligand>
</feature>
<dbReference type="InterPro" id="IPR050247">
    <property type="entry name" value="Met_Aminopeptidase_Type2"/>
</dbReference>
<dbReference type="GO" id="GO:0006508">
    <property type="term" value="P:proteolysis"/>
    <property type="evidence" value="ECO:0007669"/>
    <property type="project" value="UniProtKB-KW"/>
</dbReference>
<comment type="subunit">
    <text evidence="8">Monomer.</text>
</comment>
<evidence type="ECO:0000256" key="8">
    <source>
        <dbReference type="HAMAP-Rule" id="MF_01975"/>
    </source>
</evidence>
<comment type="cofactor">
    <cofactor evidence="8">
        <name>Co(2+)</name>
        <dbReference type="ChEBI" id="CHEBI:48828"/>
    </cofactor>
    <cofactor evidence="8">
        <name>Zn(2+)</name>
        <dbReference type="ChEBI" id="CHEBI:29105"/>
    </cofactor>
    <cofactor evidence="8">
        <name>Mn(2+)</name>
        <dbReference type="ChEBI" id="CHEBI:29035"/>
    </cofactor>
    <cofactor evidence="8">
        <name>Fe(2+)</name>
        <dbReference type="ChEBI" id="CHEBI:29033"/>
    </cofactor>
    <text evidence="8">Binds 2 divalent metal cations per subunit. Has a high-affinity and a low affinity metal-binding site. The true nature of the physiological cofactor is under debate. The enzyme is active with cobalt, zinc, manganese or divalent iron ions. Most likely, methionine aminopeptidases function as mononuclear Fe(2+)-metalloproteases under physiological conditions, and the catalytically relevant metal-binding site has been assigned to the histidine-containing high-affinity site.</text>
</comment>
<comment type="cofactor">
    <cofactor evidence="3">
        <name>Fe(2+)</name>
        <dbReference type="ChEBI" id="CHEBI:29033"/>
    </cofactor>
</comment>
<evidence type="ECO:0000313" key="12">
    <source>
        <dbReference type="Proteomes" id="UP000037237"/>
    </source>
</evidence>
<keyword evidence="6 8" id="KW-0479">Metal-binding</keyword>
<feature type="binding site" evidence="8">
    <location>
        <position position="98"/>
    </location>
    <ligand>
        <name>a divalent metal cation</name>
        <dbReference type="ChEBI" id="CHEBI:60240"/>
        <label>2</label>
        <note>catalytic</note>
    </ligand>
</feature>
<dbReference type="NCBIfam" id="TIGR00501">
    <property type="entry name" value="met_pdase_II"/>
    <property type="match status" value="1"/>
</dbReference>
<keyword evidence="5 8" id="KW-0645">Protease</keyword>
<dbReference type="SUPFAM" id="SSF46785">
    <property type="entry name" value="Winged helix' DNA-binding domain"/>
    <property type="match status" value="1"/>
</dbReference>
<dbReference type="HAMAP" id="MF_01975">
    <property type="entry name" value="MetAP_2_arc"/>
    <property type="match status" value="1"/>
</dbReference>
<dbReference type="PATRIC" id="fig|1685124.3.peg.1023"/>
<evidence type="ECO:0000256" key="5">
    <source>
        <dbReference type="ARBA" id="ARBA00022670"/>
    </source>
</evidence>
<dbReference type="AlphaFoldDB" id="A0A0M0BPR7"/>
<dbReference type="InterPro" id="IPR036390">
    <property type="entry name" value="WH_DNA-bd_sf"/>
</dbReference>
<dbReference type="EMBL" id="LFWU01000128">
    <property type="protein sequence ID" value="KON30276.1"/>
    <property type="molecule type" value="Genomic_DNA"/>
</dbReference>
<comment type="cofactor">
    <cofactor evidence="2">
        <name>Mn(2+)</name>
        <dbReference type="ChEBI" id="CHEBI:29035"/>
    </cofactor>
</comment>
<dbReference type="Gene3D" id="3.90.230.10">
    <property type="entry name" value="Creatinase/methionine aminopeptidase superfamily"/>
    <property type="match status" value="1"/>
</dbReference>
<evidence type="ECO:0000256" key="3">
    <source>
        <dbReference type="ARBA" id="ARBA00001954"/>
    </source>
</evidence>
<dbReference type="Gene3D" id="1.10.10.10">
    <property type="entry name" value="Winged helix-like DNA-binding domain superfamily/Winged helix DNA-binding domain"/>
    <property type="match status" value="1"/>
</dbReference>
<feature type="binding site" evidence="8">
    <location>
        <position position="286"/>
    </location>
    <ligand>
        <name>a divalent metal cation</name>
        <dbReference type="ChEBI" id="CHEBI:60240"/>
        <label>1</label>
    </ligand>
</feature>
<dbReference type="GO" id="GO:0005737">
    <property type="term" value="C:cytoplasm"/>
    <property type="evidence" value="ECO:0007669"/>
    <property type="project" value="TreeGrafter"/>
</dbReference>
<dbReference type="SUPFAM" id="SSF55920">
    <property type="entry name" value="Creatinase/aminopeptidase"/>
    <property type="match status" value="1"/>
</dbReference>
<evidence type="ECO:0000256" key="1">
    <source>
        <dbReference type="ARBA" id="ARBA00000294"/>
    </source>
</evidence>
<dbReference type="InterPro" id="IPR036388">
    <property type="entry name" value="WH-like_DNA-bd_sf"/>
</dbReference>
<protein>
    <recommendedName>
        <fullName evidence="8 9">Methionine aminopeptidase</fullName>
        <shortName evidence="8">MAP</shortName>
        <shortName evidence="8">MetAP</shortName>
        <ecNumber evidence="8 9">3.4.11.18</ecNumber>
    </recommendedName>
    <alternativeName>
        <fullName evidence="8">Peptidase M</fullName>
    </alternativeName>
</protein>
<dbReference type="GO" id="GO:0046872">
    <property type="term" value="F:metal ion binding"/>
    <property type="evidence" value="ECO:0007669"/>
    <property type="project" value="UniProtKB-UniRule"/>
</dbReference>
<gene>
    <name evidence="8" type="primary">map</name>
    <name evidence="11" type="ORF">AC477_05075</name>
</gene>
<comment type="caution">
    <text evidence="11">The sequence shown here is derived from an EMBL/GenBank/DDBJ whole genome shotgun (WGS) entry which is preliminary data.</text>
</comment>
<dbReference type="GO" id="GO:0070006">
    <property type="term" value="F:metalloaminopeptidase activity"/>
    <property type="evidence" value="ECO:0007669"/>
    <property type="project" value="UniProtKB-UniRule"/>
</dbReference>
<proteinExistence type="inferred from homology"/>
<feature type="binding site" evidence="8">
    <location>
        <position position="98"/>
    </location>
    <ligand>
        <name>a divalent metal cation</name>
        <dbReference type="ChEBI" id="CHEBI:60240"/>
        <label>1</label>
    </ligand>
</feature>
<dbReference type="InterPro" id="IPR028595">
    <property type="entry name" value="MetAP_archaeal"/>
</dbReference>
<evidence type="ECO:0000259" key="10">
    <source>
        <dbReference type="Pfam" id="PF00557"/>
    </source>
</evidence>
<organism evidence="11 12">
    <name type="scientific">miscellaneous Crenarchaeota group-1 archaeon SG8-32-1</name>
    <dbReference type="NCBI Taxonomy" id="1685124"/>
    <lineage>
        <taxon>Archaea</taxon>
        <taxon>Candidatus Bathyarchaeota</taxon>
        <taxon>MCG-1</taxon>
    </lineage>
</organism>
<feature type="binding site" evidence="8">
    <location>
        <position position="158"/>
    </location>
    <ligand>
        <name>a divalent metal cation</name>
        <dbReference type="ChEBI" id="CHEBI:60240"/>
        <label>2</label>
        <note>catalytic</note>
    </ligand>
</feature>